<dbReference type="SUPFAM" id="SSF52096">
    <property type="entry name" value="ClpP/crotonase"/>
    <property type="match status" value="1"/>
</dbReference>
<dbReference type="GO" id="GO:0007165">
    <property type="term" value="P:signal transduction"/>
    <property type="evidence" value="ECO:0007669"/>
    <property type="project" value="TreeGrafter"/>
</dbReference>
<evidence type="ECO:0000259" key="2">
    <source>
        <dbReference type="PROSITE" id="PS50106"/>
    </source>
</evidence>
<dbReference type="InterPro" id="IPR036034">
    <property type="entry name" value="PDZ_sf"/>
</dbReference>
<feature type="signal peptide" evidence="1">
    <location>
        <begin position="1"/>
        <end position="18"/>
    </location>
</feature>
<gene>
    <name evidence="3" type="ORF">CAL29_14570</name>
</gene>
<dbReference type="SMART" id="SM00228">
    <property type="entry name" value="PDZ"/>
    <property type="match status" value="1"/>
</dbReference>
<dbReference type="InterPro" id="IPR005151">
    <property type="entry name" value="Tail-specific_protease"/>
</dbReference>
<dbReference type="SMART" id="SM00245">
    <property type="entry name" value="TSPc"/>
    <property type="match status" value="1"/>
</dbReference>
<dbReference type="GO" id="GO:0030288">
    <property type="term" value="C:outer membrane-bounded periplasmic space"/>
    <property type="evidence" value="ECO:0007669"/>
    <property type="project" value="TreeGrafter"/>
</dbReference>
<dbReference type="RefSeq" id="WP_143277666.1">
    <property type="nucleotide sequence ID" value="NZ_NEVM01000002.1"/>
</dbReference>
<evidence type="ECO:0000313" key="3">
    <source>
        <dbReference type="EMBL" id="OZI34707.1"/>
    </source>
</evidence>
<dbReference type="Pfam" id="PF03572">
    <property type="entry name" value="Peptidase_S41"/>
    <property type="match status" value="1"/>
</dbReference>
<dbReference type="InterPro" id="IPR001478">
    <property type="entry name" value="PDZ"/>
</dbReference>
<dbReference type="OrthoDB" id="9812068at2"/>
<feature type="chain" id="PRO_5012921417" description="PDZ domain-containing protein" evidence="1">
    <location>
        <begin position="19"/>
        <end position="466"/>
    </location>
</feature>
<dbReference type="Gene3D" id="3.90.226.10">
    <property type="entry name" value="2-enoyl-CoA Hydratase, Chain A, domain 1"/>
    <property type="match status" value="1"/>
</dbReference>
<reference evidence="4" key="1">
    <citation type="submission" date="2017-05" db="EMBL/GenBank/DDBJ databases">
        <title>Complete and WGS of Bordetella genogroups.</title>
        <authorList>
            <person name="Spilker T."/>
            <person name="Lipuma J."/>
        </authorList>
    </citation>
    <scope>NUCLEOTIDE SEQUENCE [LARGE SCALE GENOMIC DNA]</scope>
    <source>
        <strain evidence="4">AU16122</strain>
    </source>
</reference>
<dbReference type="GO" id="GO:0004175">
    <property type="term" value="F:endopeptidase activity"/>
    <property type="evidence" value="ECO:0007669"/>
    <property type="project" value="TreeGrafter"/>
</dbReference>
<dbReference type="GO" id="GO:0006508">
    <property type="term" value="P:proteolysis"/>
    <property type="evidence" value="ECO:0007669"/>
    <property type="project" value="InterPro"/>
</dbReference>
<keyword evidence="4" id="KW-1185">Reference proteome</keyword>
<proteinExistence type="predicted"/>
<dbReference type="CDD" id="cd06567">
    <property type="entry name" value="Peptidase_S41"/>
    <property type="match status" value="1"/>
</dbReference>
<dbReference type="GO" id="GO:0008236">
    <property type="term" value="F:serine-type peptidase activity"/>
    <property type="evidence" value="ECO:0007669"/>
    <property type="project" value="InterPro"/>
</dbReference>
<dbReference type="PANTHER" id="PTHR32060">
    <property type="entry name" value="TAIL-SPECIFIC PROTEASE"/>
    <property type="match status" value="1"/>
</dbReference>
<dbReference type="EMBL" id="NEVM01000002">
    <property type="protein sequence ID" value="OZI34707.1"/>
    <property type="molecule type" value="Genomic_DNA"/>
</dbReference>
<dbReference type="Pfam" id="PF17820">
    <property type="entry name" value="PDZ_6"/>
    <property type="match status" value="1"/>
</dbReference>
<dbReference type="Gene3D" id="3.30.750.44">
    <property type="match status" value="1"/>
</dbReference>
<protein>
    <recommendedName>
        <fullName evidence="2">PDZ domain-containing protein</fullName>
    </recommendedName>
</protein>
<name>A0A261SCJ1_9BORD</name>
<dbReference type="PANTHER" id="PTHR32060:SF30">
    <property type="entry name" value="CARBOXY-TERMINAL PROCESSING PROTEASE CTPA"/>
    <property type="match status" value="1"/>
</dbReference>
<dbReference type="InterPro" id="IPR029045">
    <property type="entry name" value="ClpP/crotonase-like_dom_sf"/>
</dbReference>
<feature type="domain" description="PDZ" evidence="2">
    <location>
        <begin position="144"/>
        <end position="202"/>
    </location>
</feature>
<dbReference type="InterPro" id="IPR041489">
    <property type="entry name" value="PDZ_6"/>
</dbReference>
<dbReference type="PROSITE" id="PS50106">
    <property type="entry name" value="PDZ"/>
    <property type="match status" value="1"/>
</dbReference>
<dbReference type="Gene3D" id="2.30.42.10">
    <property type="match status" value="1"/>
</dbReference>
<accession>A0A261SCJ1</accession>
<dbReference type="CDD" id="cd06782">
    <property type="entry name" value="cpPDZ_CPP-like"/>
    <property type="match status" value="1"/>
</dbReference>
<sequence>MPVACAIFMAATAPAAAAAPSTQAEIGTALAAVVDRIAEQYVDPVDARTLSVQGLRGLDALAANAPPEQGQARRRAIGRAIQAEETAAGVAAQTGIVADEIMRFPAGAERDAALEAALRAMMTSLGPYNRLASPAEMAPPPASVGLELSRRDDALTVVRPLPGSPGERAGIQPGDVILSIDGRPAKDLPLPEAVALLRGAPGSSPALEIRRAGAAQALVVHPVRGPVQPPPSLRWTLHGDVAVIGIRAFDNTTQENFRVAIRAAALRADTSLGGLVLDLRGNAGGLLDVAQALGGMLLPPGLRIATLRGRTEANARRLVARQQDVVEGLPMVVLVDSRTGAGAEIVAAALQDHGRALLIGQKTAGAGTIQTVLPLPDGLGAMVLTTARVYRPNGARIETAGVTPDLLLDPATGQLTVRTDLAPDFNETLAKHVAEALASAPPGSDLAQAAALAAIPDTRAGGGTPR</sequence>
<evidence type="ECO:0000256" key="1">
    <source>
        <dbReference type="SAM" id="SignalP"/>
    </source>
</evidence>
<organism evidence="3 4">
    <name type="scientific">Bordetella genomosp. 10</name>
    <dbReference type="NCBI Taxonomy" id="1416804"/>
    <lineage>
        <taxon>Bacteria</taxon>
        <taxon>Pseudomonadati</taxon>
        <taxon>Pseudomonadota</taxon>
        <taxon>Betaproteobacteria</taxon>
        <taxon>Burkholderiales</taxon>
        <taxon>Alcaligenaceae</taxon>
        <taxon>Bordetella</taxon>
    </lineage>
</organism>
<dbReference type="AlphaFoldDB" id="A0A261SCJ1"/>
<comment type="caution">
    <text evidence="3">The sequence shown here is derived from an EMBL/GenBank/DDBJ whole genome shotgun (WGS) entry which is preliminary data.</text>
</comment>
<dbReference type="Proteomes" id="UP000216020">
    <property type="component" value="Unassembled WGS sequence"/>
</dbReference>
<evidence type="ECO:0000313" key="4">
    <source>
        <dbReference type="Proteomes" id="UP000216020"/>
    </source>
</evidence>
<dbReference type="SUPFAM" id="SSF50156">
    <property type="entry name" value="PDZ domain-like"/>
    <property type="match status" value="1"/>
</dbReference>
<keyword evidence="1" id="KW-0732">Signal</keyword>